<name>A0ABR2ASZ6_9ROSI</name>
<dbReference type="Proteomes" id="UP001472677">
    <property type="component" value="Unassembled WGS sequence"/>
</dbReference>
<dbReference type="EMBL" id="JBBPBM010000326">
    <property type="protein sequence ID" value="KAK8497209.1"/>
    <property type="molecule type" value="Genomic_DNA"/>
</dbReference>
<evidence type="ECO:0000313" key="2">
    <source>
        <dbReference type="Proteomes" id="UP001472677"/>
    </source>
</evidence>
<accession>A0ABR2ASZ6</accession>
<keyword evidence="2" id="KW-1185">Reference proteome</keyword>
<proteinExistence type="predicted"/>
<sequence>MIISEVEGVGYSLADVAQGGEALGDALWIDNLILEAVQGKIWREGPRKNTVARGPVNDPLSDSEIALAREARATLEVGKWVGISTIRKEEDIISNIVKILKGIGIDC</sequence>
<gene>
    <name evidence="1" type="ORF">V6N12_025710</name>
</gene>
<protein>
    <submittedName>
        <fullName evidence="1">Uncharacterized protein</fullName>
    </submittedName>
</protein>
<comment type="caution">
    <text evidence="1">The sequence shown here is derived from an EMBL/GenBank/DDBJ whole genome shotgun (WGS) entry which is preliminary data.</text>
</comment>
<reference evidence="1 2" key="1">
    <citation type="journal article" date="2024" name="G3 (Bethesda)">
        <title>Genome assembly of Hibiscus sabdariffa L. provides insights into metabolisms of medicinal natural products.</title>
        <authorList>
            <person name="Kim T."/>
        </authorList>
    </citation>
    <scope>NUCLEOTIDE SEQUENCE [LARGE SCALE GENOMIC DNA]</scope>
    <source>
        <strain evidence="1">TK-2024</strain>
        <tissue evidence="1">Old leaves</tissue>
    </source>
</reference>
<evidence type="ECO:0000313" key="1">
    <source>
        <dbReference type="EMBL" id="KAK8497209.1"/>
    </source>
</evidence>
<organism evidence="1 2">
    <name type="scientific">Hibiscus sabdariffa</name>
    <name type="common">roselle</name>
    <dbReference type="NCBI Taxonomy" id="183260"/>
    <lineage>
        <taxon>Eukaryota</taxon>
        <taxon>Viridiplantae</taxon>
        <taxon>Streptophyta</taxon>
        <taxon>Embryophyta</taxon>
        <taxon>Tracheophyta</taxon>
        <taxon>Spermatophyta</taxon>
        <taxon>Magnoliopsida</taxon>
        <taxon>eudicotyledons</taxon>
        <taxon>Gunneridae</taxon>
        <taxon>Pentapetalae</taxon>
        <taxon>rosids</taxon>
        <taxon>malvids</taxon>
        <taxon>Malvales</taxon>
        <taxon>Malvaceae</taxon>
        <taxon>Malvoideae</taxon>
        <taxon>Hibiscus</taxon>
    </lineage>
</organism>